<dbReference type="AlphaFoldDB" id="A0A6A6JBN3"/>
<name>A0A6A6JBN3_WESOR</name>
<keyword evidence="4" id="KW-1185">Reference proteome</keyword>
<dbReference type="OrthoDB" id="5347452at2759"/>
<gene>
    <name evidence="3" type="ORF">EI97DRAFT_141378</name>
</gene>
<organism evidence="3 4">
    <name type="scientific">Westerdykella ornata</name>
    <dbReference type="NCBI Taxonomy" id="318751"/>
    <lineage>
        <taxon>Eukaryota</taxon>
        <taxon>Fungi</taxon>
        <taxon>Dikarya</taxon>
        <taxon>Ascomycota</taxon>
        <taxon>Pezizomycotina</taxon>
        <taxon>Dothideomycetes</taxon>
        <taxon>Pleosporomycetidae</taxon>
        <taxon>Pleosporales</taxon>
        <taxon>Sporormiaceae</taxon>
        <taxon>Westerdykella</taxon>
    </lineage>
</organism>
<feature type="region of interest" description="Disordered" evidence="1">
    <location>
        <begin position="138"/>
        <end position="157"/>
    </location>
</feature>
<sequence length="323" mass="33715">MAGCCDGSDHQACGWASSCVDYDQYYSSSACDADCRLNTFVRKCTRAAAPYCVTWTYASNDVKDFGCVETSSRSVETIYYSASDDLFSSFTSVSLLTLSEDDVVTDSALTSVSSDLLDFTSDLSDILAFTTESDSAQETDPVAIGGGGGGGGKRKKKSKVSTGAIVGAAIAGIAFLFAVGSIILFFCLKAKRKRQPVENPAVGANAVAPPPAAQFNPQMGEQGQVPPMMPPPGPPQSPPPQHGYFSPGAPPPPAPYDQKVAYTYEQPVQSPAPSPPPPAPAYVAPYYAPTNGVPPTPTPTQSPDPVVTRDPPTGTVYEMGGGR</sequence>
<feature type="region of interest" description="Disordered" evidence="1">
    <location>
        <begin position="208"/>
        <end position="323"/>
    </location>
</feature>
<evidence type="ECO:0000256" key="1">
    <source>
        <dbReference type="SAM" id="MobiDB-lite"/>
    </source>
</evidence>
<proteinExistence type="predicted"/>
<feature type="compositionally biased region" description="Low complexity" evidence="1">
    <location>
        <begin position="208"/>
        <end position="226"/>
    </location>
</feature>
<feature type="transmembrane region" description="Helical" evidence="2">
    <location>
        <begin position="164"/>
        <end position="188"/>
    </location>
</feature>
<protein>
    <recommendedName>
        <fullName evidence="5">Mid2 domain-containing protein</fullName>
    </recommendedName>
</protein>
<feature type="compositionally biased region" description="Pro residues" evidence="1">
    <location>
        <begin position="292"/>
        <end position="302"/>
    </location>
</feature>
<accession>A0A6A6JBN3</accession>
<dbReference type="Proteomes" id="UP000800097">
    <property type="component" value="Unassembled WGS sequence"/>
</dbReference>
<evidence type="ECO:0008006" key="5">
    <source>
        <dbReference type="Google" id="ProtNLM"/>
    </source>
</evidence>
<reference evidence="3" key="1">
    <citation type="journal article" date="2020" name="Stud. Mycol.">
        <title>101 Dothideomycetes genomes: a test case for predicting lifestyles and emergence of pathogens.</title>
        <authorList>
            <person name="Haridas S."/>
            <person name="Albert R."/>
            <person name="Binder M."/>
            <person name="Bloem J."/>
            <person name="Labutti K."/>
            <person name="Salamov A."/>
            <person name="Andreopoulos B."/>
            <person name="Baker S."/>
            <person name="Barry K."/>
            <person name="Bills G."/>
            <person name="Bluhm B."/>
            <person name="Cannon C."/>
            <person name="Castanera R."/>
            <person name="Culley D."/>
            <person name="Daum C."/>
            <person name="Ezra D."/>
            <person name="Gonzalez J."/>
            <person name="Henrissat B."/>
            <person name="Kuo A."/>
            <person name="Liang C."/>
            <person name="Lipzen A."/>
            <person name="Lutzoni F."/>
            <person name="Magnuson J."/>
            <person name="Mondo S."/>
            <person name="Nolan M."/>
            <person name="Ohm R."/>
            <person name="Pangilinan J."/>
            <person name="Park H.-J."/>
            <person name="Ramirez L."/>
            <person name="Alfaro M."/>
            <person name="Sun H."/>
            <person name="Tritt A."/>
            <person name="Yoshinaga Y."/>
            <person name="Zwiers L.-H."/>
            <person name="Turgeon B."/>
            <person name="Goodwin S."/>
            <person name="Spatafora J."/>
            <person name="Crous P."/>
            <person name="Grigoriev I."/>
        </authorList>
    </citation>
    <scope>NUCLEOTIDE SEQUENCE</scope>
    <source>
        <strain evidence="3">CBS 379.55</strain>
    </source>
</reference>
<evidence type="ECO:0000313" key="4">
    <source>
        <dbReference type="Proteomes" id="UP000800097"/>
    </source>
</evidence>
<evidence type="ECO:0000256" key="2">
    <source>
        <dbReference type="SAM" id="Phobius"/>
    </source>
</evidence>
<feature type="compositionally biased region" description="Pro residues" evidence="1">
    <location>
        <begin position="227"/>
        <end position="241"/>
    </location>
</feature>
<dbReference type="RefSeq" id="XP_033651530.1">
    <property type="nucleotide sequence ID" value="XM_033793202.1"/>
</dbReference>
<dbReference type="GeneID" id="54546377"/>
<keyword evidence="2" id="KW-1133">Transmembrane helix</keyword>
<feature type="compositionally biased region" description="Pro residues" evidence="1">
    <location>
        <begin position="270"/>
        <end position="280"/>
    </location>
</feature>
<keyword evidence="2" id="KW-0472">Membrane</keyword>
<dbReference type="EMBL" id="ML986506">
    <property type="protein sequence ID" value="KAF2273991.1"/>
    <property type="molecule type" value="Genomic_DNA"/>
</dbReference>
<evidence type="ECO:0000313" key="3">
    <source>
        <dbReference type="EMBL" id="KAF2273991.1"/>
    </source>
</evidence>
<keyword evidence="2" id="KW-0812">Transmembrane</keyword>